<dbReference type="VEuPathDB" id="ToxoDB:ENH_00025830"/>
<dbReference type="Proteomes" id="UP000030754">
    <property type="component" value="Unassembled WGS sequence"/>
</dbReference>
<feature type="compositionally biased region" description="Basic and acidic residues" evidence="1">
    <location>
        <begin position="180"/>
        <end position="248"/>
    </location>
</feature>
<keyword evidence="3" id="KW-1185">Reference proteome</keyword>
<dbReference type="RefSeq" id="XP_013435290.1">
    <property type="nucleotide sequence ID" value="XM_013579836.1"/>
</dbReference>
<gene>
    <name evidence="2" type="ORF">ENH_00025830</name>
</gene>
<feature type="region of interest" description="Disordered" evidence="1">
    <location>
        <begin position="327"/>
        <end position="347"/>
    </location>
</feature>
<reference evidence="2" key="1">
    <citation type="submission" date="2013-10" db="EMBL/GenBank/DDBJ databases">
        <title>Genomic analysis of the causative agents of coccidiosis in chickens.</title>
        <authorList>
            <person name="Reid A.J."/>
            <person name="Blake D."/>
            <person name="Billington K."/>
            <person name="Browne H."/>
            <person name="Dunn M."/>
            <person name="Hung S."/>
            <person name="Kawahara F."/>
            <person name="Miranda-Saavedra D."/>
            <person name="Mourier T."/>
            <person name="Nagra H."/>
            <person name="Otto T.D."/>
            <person name="Rawlings N."/>
            <person name="Sanchez A."/>
            <person name="Sanders M."/>
            <person name="Subramaniam C."/>
            <person name="Tay Y."/>
            <person name="Dear P."/>
            <person name="Doerig C."/>
            <person name="Gruber A."/>
            <person name="Parkinson J."/>
            <person name="Shirley M."/>
            <person name="Wan K.L."/>
            <person name="Berriman M."/>
            <person name="Tomley F."/>
            <person name="Pain A."/>
        </authorList>
    </citation>
    <scope>NUCLEOTIDE SEQUENCE [LARGE SCALE GENOMIC DNA]</scope>
    <source>
        <strain evidence="2">Houghton</strain>
    </source>
</reference>
<organism evidence="2 3">
    <name type="scientific">Eimeria necatrix</name>
    <dbReference type="NCBI Taxonomy" id="51315"/>
    <lineage>
        <taxon>Eukaryota</taxon>
        <taxon>Sar</taxon>
        <taxon>Alveolata</taxon>
        <taxon>Apicomplexa</taxon>
        <taxon>Conoidasida</taxon>
        <taxon>Coccidia</taxon>
        <taxon>Eucoccidiorida</taxon>
        <taxon>Eimeriorina</taxon>
        <taxon>Eimeriidae</taxon>
        <taxon>Eimeria</taxon>
    </lineage>
</organism>
<feature type="compositionally biased region" description="Basic and acidic residues" evidence="1">
    <location>
        <begin position="144"/>
        <end position="171"/>
    </location>
</feature>
<dbReference type="EMBL" id="HG723841">
    <property type="protein sequence ID" value="CDJ66823.1"/>
    <property type="molecule type" value="Genomic_DNA"/>
</dbReference>
<evidence type="ECO:0000313" key="2">
    <source>
        <dbReference type="EMBL" id="CDJ66823.1"/>
    </source>
</evidence>
<feature type="region of interest" description="Disordered" evidence="1">
    <location>
        <begin position="46"/>
        <end position="105"/>
    </location>
</feature>
<protein>
    <submittedName>
        <fullName evidence="2">Uncharacterized protein</fullName>
    </submittedName>
</protein>
<feature type="compositionally biased region" description="Basic and acidic residues" evidence="1">
    <location>
        <begin position="54"/>
        <end position="70"/>
    </location>
</feature>
<evidence type="ECO:0000256" key="1">
    <source>
        <dbReference type="SAM" id="MobiDB-lite"/>
    </source>
</evidence>
<dbReference type="GeneID" id="25472752"/>
<reference evidence="2" key="2">
    <citation type="submission" date="2013-10" db="EMBL/GenBank/DDBJ databases">
        <authorList>
            <person name="Aslett M."/>
        </authorList>
    </citation>
    <scope>NUCLEOTIDE SEQUENCE [LARGE SCALE GENOMIC DNA]</scope>
    <source>
        <strain evidence="2">Houghton</strain>
    </source>
</reference>
<evidence type="ECO:0000313" key="3">
    <source>
        <dbReference type="Proteomes" id="UP000030754"/>
    </source>
</evidence>
<accession>U6MUQ9</accession>
<dbReference type="AlphaFoldDB" id="U6MUQ9"/>
<proteinExistence type="predicted"/>
<feature type="region of interest" description="Disordered" evidence="1">
    <location>
        <begin position="118"/>
        <end position="258"/>
    </location>
</feature>
<name>U6MUQ9_9EIME</name>
<dbReference type="OrthoDB" id="347914at2759"/>
<sequence>MKAACNQQTKRRFRHSDVQPMETGFERYVRLLGLDLSEYFYPFENNIDFEEPPTDDKSTPPKHQMEDRQIHSVPPTPPSTPSNRIAGGLSTLGPARDPRPATVSRRAWKQLKKIIERQKKVAEAAEPNRAIAIAPEESCGDGEPNQKSEKKEEPEVNNKEEPEINNKEEPKVNNLEEPEVNSKEEPEVNNKEEPEVNNKEEPEVNNKEEPEVTNKEKPETNPRCEEIQNSHLEDFKHSPDRSKVEEFPPPKTCFSRSVQQRSCNVEASNTVKDQKEASTSKKNAVSWYPVAEVVTVETESPTTTHPVDISTAGLVEKSTLRSCRRIMNRQSPAIGSGSSSSRDLLKD</sequence>